<keyword evidence="15" id="KW-1185">Reference proteome</keyword>
<keyword evidence="13" id="KW-0732">Signal</keyword>
<protein>
    <recommendedName>
        <fullName evidence="13">FXYD domain-containing ion transport regulator</fullName>
    </recommendedName>
</protein>
<evidence type="ECO:0000256" key="9">
    <source>
        <dbReference type="ARBA" id="ARBA00023053"/>
    </source>
</evidence>
<dbReference type="Gene3D" id="1.20.5.780">
    <property type="entry name" value="Single helix bin"/>
    <property type="match status" value="1"/>
</dbReference>
<evidence type="ECO:0000313" key="15">
    <source>
        <dbReference type="Proteomes" id="UP000694398"/>
    </source>
</evidence>
<keyword evidence="8 13" id="KW-1133">Transmembrane helix</keyword>
<evidence type="ECO:0000256" key="8">
    <source>
        <dbReference type="ARBA" id="ARBA00022989"/>
    </source>
</evidence>
<dbReference type="PROSITE" id="PS01310">
    <property type="entry name" value="FXYD"/>
    <property type="match status" value="1"/>
</dbReference>
<dbReference type="PANTHER" id="PTHR14132:SF10">
    <property type="entry name" value="FXYD DOMAIN-CONTAINING ION TRANSPORT REGULATOR 4"/>
    <property type="match status" value="1"/>
</dbReference>
<keyword evidence="4" id="KW-0633">Potassium transport</keyword>
<evidence type="ECO:0000256" key="10">
    <source>
        <dbReference type="ARBA" id="ARBA00023065"/>
    </source>
</evidence>
<keyword evidence="12" id="KW-0739">Sodium transport</keyword>
<dbReference type="Proteomes" id="UP000694398">
    <property type="component" value="Unassembled WGS sequence"/>
</dbReference>
<keyword evidence="7" id="KW-0630">Potassium</keyword>
<proteinExistence type="inferred from homology"/>
<keyword evidence="6 13" id="KW-0812">Transmembrane</keyword>
<dbReference type="CDD" id="cd20322">
    <property type="entry name" value="FXYD4"/>
    <property type="match status" value="1"/>
</dbReference>
<reference evidence="14" key="2">
    <citation type="submission" date="2025-09" db="UniProtKB">
        <authorList>
            <consortium name="Ensembl"/>
        </authorList>
    </citation>
    <scope>IDENTIFICATION</scope>
</reference>
<dbReference type="InterPro" id="IPR047297">
    <property type="entry name" value="FXYD_motif"/>
</dbReference>
<dbReference type="GO" id="GO:0051117">
    <property type="term" value="F:ATPase binding"/>
    <property type="evidence" value="ECO:0007669"/>
    <property type="project" value="Ensembl"/>
</dbReference>
<feature type="transmembrane region" description="Helical" evidence="13">
    <location>
        <begin position="36"/>
        <end position="57"/>
    </location>
</feature>
<keyword evidence="3 13" id="KW-0813">Transport</keyword>
<dbReference type="PANTHER" id="PTHR14132">
    <property type="entry name" value="SODIUM/POTASSIUM-TRANSPORTING ATPASE SUBUNIT GAMMA"/>
    <property type="match status" value="1"/>
</dbReference>
<comment type="subcellular location">
    <subcellularLocation>
        <location evidence="1">Membrane</location>
        <topology evidence="1">Single-pass membrane protein</topology>
    </subcellularLocation>
</comment>
<dbReference type="GO" id="GO:0071805">
    <property type="term" value="P:potassium ion transmembrane transport"/>
    <property type="evidence" value="ECO:0007669"/>
    <property type="project" value="InterPro"/>
</dbReference>
<reference evidence="14" key="1">
    <citation type="submission" date="2025-08" db="UniProtKB">
        <authorList>
            <consortium name="Ensembl"/>
        </authorList>
    </citation>
    <scope>IDENTIFICATION</scope>
</reference>
<organism evidence="14 15">
    <name type="scientific">Chinchilla lanigera</name>
    <name type="common">Long-tailed chinchilla</name>
    <name type="synonym">Chinchilla villidera</name>
    <dbReference type="NCBI Taxonomy" id="34839"/>
    <lineage>
        <taxon>Eukaryota</taxon>
        <taxon>Metazoa</taxon>
        <taxon>Chordata</taxon>
        <taxon>Craniata</taxon>
        <taxon>Vertebrata</taxon>
        <taxon>Euteleostomi</taxon>
        <taxon>Mammalia</taxon>
        <taxon>Eutheria</taxon>
        <taxon>Euarchontoglires</taxon>
        <taxon>Glires</taxon>
        <taxon>Rodentia</taxon>
        <taxon>Hystricomorpha</taxon>
        <taxon>Chinchillidae</taxon>
        <taxon>Chinchilla</taxon>
    </lineage>
</organism>
<dbReference type="InterPro" id="IPR047283">
    <property type="entry name" value="FXYD4"/>
</dbReference>
<dbReference type="GO" id="GO:0043269">
    <property type="term" value="P:regulation of monoatomic ion transport"/>
    <property type="evidence" value="ECO:0007669"/>
    <property type="project" value="InterPro"/>
</dbReference>
<gene>
    <name evidence="14" type="primary">FXYD4</name>
</gene>
<evidence type="ECO:0000256" key="13">
    <source>
        <dbReference type="RuleBase" id="RU364131"/>
    </source>
</evidence>
<keyword evidence="11 13" id="KW-0472">Membrane</keyword>
<evidence type="ECO:0000256" key="2">
    <source>
        <dbReference type="ARBA" id="ARBA00005948"/>
    </source>
</evidence>
<name>A0A8C2UVL2_CHILA</name>
<dbReference type="GO" id="GO:0017080">
    <property type="term" value="F:sodium channel regulator activity"/>
    <property type="evidence" value="ECO:0007669"/>
    <property type="project" value="TreeGrafter"/>
</dbReference>
<dbReference type="GO" id="GO:0006814">
    <property type="term" value="P:sodium ion transport"/>
    <property type="evidence" value="ECO:0007669"/>
    <property type="project" value="UniProtKB-KW"/>
</dbReference>
<dbReference type="AlphaFoldDB" id="A0A8C2UVL2"/>
<evidence type="ECO:0000256" key="6">
    <source>
        <dbReference type="ARBA" id="ARBA00022692"/>
    </source>
</evidence>
<sequence>MEGATQAVLFVLAGLPAVEASDLFEKDSPFYYDWESLQLGGMIFAALLCIIGIAWALSGKCKCKWSKGLSPPA</sequence>
<evidence type="ECO:0000256" key="1">
    <source>
        <dbReference type="ARBA" id="ARBA00004167"/>
    </source>
</evidence>
<evidence type="ECO:0000256" key="4">
    <source>
        <dbReference type="ARBA" id="ARBA00022538"/>
    </source>
</evidence>
<dbReference type="GO" id="GO:0016020">
    <property type="term" value="C:membrane"/>
    <property type="evidence" value="ECO:0007669"/>
    <property type="project" value="UniProtKB-SubCell"/>
</dbReference>
<feature type="signal peptide" evidence="13">
    <location>
        <begin position="1"/>
        <end position="20"/>
    </location>
</feature>
<keyword evidence="5" id="KW-0740">Sodium/potassium transport</keyword>
<keyword evidence="9" id="KW-0915">Sodium</keyword>
<evidence type="ECO:0000256" key="12">
    <source>
        <dbReference type="ARBA" id="ARBA00023201"/>
    </source>
</evidence>
<evidence type="ECO:0000313" key="14">
    <source>
        <dbReference type="Ensembl" id="ENSCLAP00000006098.1"/>
    </source>
</evidence>
<feature type="chain" id="PRO_5034985898" description="FXYD domain-containing ion transport regulator" evidence="13">
    <location>
        <begin position="21"/>
        <end position="73"/>
    </location>
</feature>
<evidence type="ECO:0000256" key="7">
    <source>
        <dbReference type="ARBA" id="ARBA00022958"/>
    </source>
</evidence>
<dbReference type="Pfam" id="PF02038">
    <property type="entry name" value="ATP1G1_PLM_MAT8"/>
    <property type="match status" value="1"/>
</dbReference>
<comment type="similarity">
    <text evidence="2 13">Belongs to the FXYD family.</text>
</comment>
<dbReference type="GeneTree" id="ENSGT00940000153062"/>
<keyword evidence="10 13" id="KW-0406">Ion transport</keyword>
<evidence type="ECO:0000256" key="11">
    <source>
        <dbReference type="ARBA" id="ARBA00023136"/>
    </source>
</evidence>
<evidence type="ECO:0000256" key="5">
    <source>
        <dbReference type="ARBA" id="ARBA00022607"/>
    </source>
</evidence>
<accession>A0A8C2UVL2</accession>
<dbReference type="InterPro" id="IPR000272">
    <property type="entry name" value="Ion-transport_regulator_FXYD"/>
</dbReference>
<evidence type="ECO:0000256" key="3">
    <source>
        <dbReference type="ARBA" id="ARBA00022448"/>
    </source>
</evidence>
<dbReference type="Ensembl" id="ENSCLAT00000006201.1">
    <property type="protein sequence ID" value="ENSCLAP00000006098.1"/>
    <property type="gene ID" value="ENSCLAG00000004317.1"/>
</dbReference>
<dbReference type="OMA" id="SYDWESL"/>